<keyword evidence="1" id="KW-0812">Transmembrane</keyword>
<feature type="signal peptide" evidence="2">
    <location>
        <begin position="1"/>
        <end position="18"/>
    </location>
</feature>
<proteinExistence type="predicted"/>
<evidence type="ECO:0000256" key="2">
    <source>
        <dbReference type="SAM" id="SignalP"/>
    </source>
</evidence>
<gene>
    <name evidence="3" type="ORF">Hypma_008932</name>
</gene>
<feature type="transmembrane region" description="Helical" evidence="1">
    <location>
        <begin position="84"/>
        <end position="104"/>
    </location>
</feature>
<comment type="caution">
    <text evidence="3">The sequence shown here is derived from an EMBL/GenBank/DDBJ whole genome shotgun (WGS) entry which is preliminary data.</text>
</comment>
<dbReference type="EMBL" id="LUEZ02000046">
    <property type="protein sequence ID" value="RDB23419.1"/>
    <property type="molecule type" value="Genomic_DNA"/>
</dbReference>
<keyword evidence="1" id="KW-1133">Transmembrane helix</keyword>
<dbReference type="InParanoid" id="A0A369JMG0"/>
<organism evidence="3 4">
    <name type="scientific">Hypsizygus marmoreus</name>
    <name type="common">White beech mushroom</name>
    <name type="synonym">Agaricus marmoreus</name>
    <dbReference type="NCBI Taxonomy" id="39966"/>
    <lineage>
        <taxon>Eukaryota</taxon>
        <taxon>Fungi</taxon>
        <taxon>Dikarya</taxon>
        <taxon>Basidiomycota</taxon>
        <taxon>Agaricomycotina</taxon>
        <taxon>Agaricomycetes</taxon>
        <taxon>Agaricomycetidae</taxon>
        <taxon>Agaricales</taxon>
        <taxon>Tricholomatineae</taxon>
        <taxon>Lyophyllaceae</taxon>
        <taxon>Hypsizygus</taxon>
    </lineage>
</organism>
<evidence type="ECO:0000313" key="4">
    <source>
        <dbReference type="Proteomes" id="UP000076154"/>
    </source>
</evidence>
<accession>A0A369JMG0</accession>
<reference evidence="3" key="1">
    <citation type="submission" date="2018-04" db="EMBL/GenBank/DDBJ databases">
        <title>Whole genome sequencing of Hypsizygus marmoreus.</title>
        <authorList>
            <person name="Choi I.-G."/>
            <person name="Min B."/>
            <person name="Kim J.-G."/>
            <person name="Kim S."/>
            <person name="Oh Y.-L."/>
            <person name="Kong W.-S."/>
            <person name="Park H."/>
            <person name="Jeong J."/>
            <person name="Song E.-S."/>
        </authorList>
    </citation>
    <scope>NUCLEOTIDE SEQUENCE [LARGE SCALE GENOMIC DNA]</scope>
    <source>
        <strain evidence="3">51987-8</strain>
    </source>
</reference>
<feature type="chain" id="PRO_5016729605" evidence="2">
    <location>
        <begin position="19"/>
        <end position="129"/>
    </location>
</feature>
<evidence type="ECO:0000313" key="3">
    <source>
        <dbReference type="EMBL" id="RDB23419.1"/>
    </source>
</evidence>
<sequence>MHISQLILVALLPLTSFALPSIALHARYVCSLGYPGERIWTRTPCAVACQSVRAGEIKKIDLDSGELSTCDCPSLRLDSGSPCVLISFCLLSVFFIWFAVNDGLANVEDMHGFRSGSVTPRFCSSGLAY</sequence>
<protein>
    <submittedName>
        <fullName evidence="3">Uncharacterized protein</fullName>
    </submittedName>
</protein>
<dbReference type="AlphaFoldDB" id="A0A369JMG0"/>
<keyword evidence="4" id="KW-1185">Reference proteome</keyword>
<dbReference type="Proteomes" id="UP000076154">
    <property type="component" value="Unassembled WGS sequence"/>
</dbReference>
<evidence type="ECO:0000256" key="1">
    <source>
        <dbReference type="SAM" id="Phobius"/>
    </source>
</evidence>
<keyword evidence="2" id="KW-0732">Signal</keyword>
<keyword evidence="1" id="KW-0472">Membrane</keyword>
<name>A0A369JMG0_HYPMA</name>